<dbReference type="InterPro" id="IPR001406">
    <property type="entry name" value="PsdUridine_synth_TruA"/>
</dbReference>
<keyword evidence="3 4" id="KW-0413">Isomerase</keyword>
<reference evidence="7 8" key="1">
    <citation type="submission" date="2023-08" db="EMBL/GenBank/DDBJ databases">
        <title>Draft genome sequence of Algoriphagus confluentis.</title>
        <authorList>
            <person name="Takatani N."/>
            <person name="Hosokawa M."/>
            <person name="Sawabe T."/>
        </authorList>
    </citation>
    <scope>NUCLEOTIDE SEQUENCE [LARGE SCALE GENOMIC DNA]</scope>
    <source>
        <strain evidence="7 8">NBRC 111222</strain>
    </source>
</reference>
<comment type="catalytic activity">
    <reaction evidence="4 5">
        <text>uridine(38/39/40) in tRNA = pseudouridine(38/39/40) in tRNA</text>
        <dbReference type="Rhea" id="RHEA:22376"/>
        <dbReference type="Rhea" id="RHEA-COMP:10085"/>
        <dbReference type="Rhea" id="RHEA-COMP:10087"/>
        <dbReference type="ChEBI" id="CHEBI:65314"/>
        <dbReference type="ChEBI" id="CHEBI:65315"/>
        <dbReference type="EC" id="5.4.99.12"/>
    </reaction>
</comment>
<feature type="binding site" evidence="4">
    <location>
        <position position="113"/>
    </location>
    <ligand>
        <name>substrate</name>
    </ligand>
</feature>
<evidence type="ECO:0000256" key="1">
    <source>
        <dbReference type="ARBA" id="ARBA00009375"/>
    </source>
</evidence>
<dbReference type="InterPro" id="IPR020094">
    <property type="entry name" value="TruA/RsuA/RluB/E/F_N"/>
</dbReference>
<dbReference type="EC" id="5.4.99.12" evidence="4"/>
<comment type="subunit">
    <text evidence="4">Homodimer.</text>
</comment>
<evidence type="ECO:0000256" key="3">
    <source>
        <dbReference type="ARBA" id="ARBA00023235"/>
    </source>
</evidence>
<dbReference type="Gene3D" id="3.30.70.580">
    <property type="entry name" value="Pseudouridine synthase I, catalytic domain, N-terminal subdomain"/>
    <property type="match status" value="1"/>
</dbReference>
<dbReference type="EMBL" id="BTPD01000009">
    <property type="protein sequence ID" value="GMQ30414.1"/>
    <property type="molecule type" value="Genomic_DNA"/>
</dbReference>
<sequence length="252" mass="29254">MEGKKRYFLELSYKGTPFHGWQIQQNALTVQEVIEKALSLYFRREISIMGSGRTDTGVHATMQVCHFDLADQVPNGNFLKGINALLPREIAIHSIRPVREDAHARFDAERRSYFYRIIFRKDPFLDELAWLCFHRPDMDLMNQACEILMKHEDFECFSKVKTEVNHFRCQIFSAHWEQKDNQLLFHITANRFLRGMVRAIVGTLMEIGNGTRPLSSLEEIILSKDRNKAGKAAPAKGLFLSQIEYPAQLYLD</sequence>
<feature type="active site" description="Nucleophile" evidence="4">
    <location>
        <position position="55"/>
    </location>
</feature>
<evidence type="ECO:0000256" key="5">
    <source>
        <dbReference type="RuleBase" id="RU003792"/>
    </source>
</evidence>
<accession>A0ABQ6PR24</accession>
<dbReference type="Proteomes" id="UP001338309">
    <property type="component" value="Unassembled WGS sequence"/>
</dbReference>
<dbReference type="SUPFAM" id="SSF55120">
    <property type="entry name" value="Pseudouridine synthase"/>
    <property type="match status" value="1"/>
</dbReference>
<name>A0ABQ6PR24_9BACT</name>
<dbReference type="InterPro" id="IPR020103">
    <property type="entry name" value="PsdUridine_synth_cat_dom_sf"/>
</dbReference>
<comment type="caution">
    <text evidence="7">The sequence shown here is derived from an EMBL/GenBank/DDBJ whole genome shotgun (WGS) entry which is preliminary data.</text>
</comment>
<dbReference type="HAMAP" id="MF_00171">
    <property type="entry name" value="TruA"/>
    <property type="match status" value="1"/>
</dbReference>
<dbReference type="RefSeq" id="WP_338225117.1">
    <property type="nucleotide sequence ID" value="NZ_BTPD01000009.1"/>
</dbReference>
<keyword evidence="8" id="KW-1185">Reference proteome</keyword>
<comment type="similarity">
    <text evidence="1 4 5">Belongs to the tRNA pseudouridine synthase TruA family.</text>
</comment>
<evidence type="ECO:0000259" key="6">
    <source>
        <dbReference type="Pfam" id="PF01416"/>
    </source>
</evidence>
<feature type="domain" description="Pseudouridine synthase I TruA alpha/beta" evidence="6">
    <location>
        <begin position="13"/>
        <end position="107"/>
    </location>
</feature>
<dbReference type="PANTHER" id="PTHR11142">
    <property type="entry name" value="PSEUDOURIDYLATE SYNTHASE"/>
    <property type="match status" value="1"/>
</dbReference>
<comment type="function">
    <text evidence="4">Formation of pseudouridine at positions 38, 39 and 40 in the anticodon stem and loop of transfer RNAs.</text>
</comment>
<dbReference type="PIRSF" id="PIRSF001430">
    <property type="entry name" value="tRNA_psdUrid_synth"/>
    <property type="match status" value="1"/>
</dbReference>
<dbReference type="Pfam" id="PF01416">
    <property type="entry name" value="PseudoU_synth_1"/>
    <property type="match status" value="2"/>
</dbReference>
<organism evidence="7 8">
    <name type="scientific">Algoriphagus confluentis</name>
    <dbReference type="NCBI Taxonomy" id="1697556"/>
    <lineage>
        <taxon>Bacteria</taxon>
        <taxon>Pseudomonadati</taxon>
        <taxon>Bacteroidota</taxon>
        <taxon>Cytophagia</taxon>
        <taxon>Cytophagales</taxon>
        <taxon>Cyclobacteriaceae</taxon>
        <taxon>Algoriphagus</taxon>
    </lineage>
</organism>
<proteinExistence type="inferred from homology"/>
<dbReference type="InterPro" id="IPR020097">
    <property type="entry name" value="PsdUridine_synth_TruA_a/b_dom"/>
</dbReference>
<protein>
    <recommendedName>
        <fullName evidence="4">tRNA pseudouridine synthase A</fullName>
        <ecNumber evidence="4">5.4.99.12</ecNumber>
    </recommendedName>
    <alternativeName>
        <fullName evidence="4">tRNA pseudouridine(38-40) synthase</fullName>
    </alternativeName>
    <alternativeName>
        <fullName evidence="4">tRNA pseudouridylate synthase I</fullName>
    </alternativeName>
    <alternativeName>
        <fullName evidence="4">tRNA-uridine isomerase I</fullName>
    </alternativeName>
</protein>
<dbReference type="Gene3D" id="3.30.70.660">
    <property type="entry name" value="Pseudouridine synthase I, catalytic domain, C-terminal subdomain"/>
    <property type="match status" value="1"/>
</dbReference>
<evidence type="ECO:0000313" key="8">
    <source>
        <dbReference type="Proteomes" id="UP001338309"/>
    </source>
</evidence>
<dbReference type="NCBIfam" id="TIGR00071">
    <property type="entry name" value="hisT_truA"/>
    <property type="match status" value="1"/>
</dbReference>
<gene>
    <name evidence="7" type="primary">truA_1</name>
    <name evidence="4" type="synonym">truA</name>
    <name evidence="7" type="ORF">Aconfl_30570</name>
</gene>
<keyword evidence="2 4" id="KW-0819">tRNA processing</keyword>
<dbReference type="InterPro" id="IPR020095">
    <property type="entry name" value="PsdUridine_synth_TruA_C"/>
</dbReference>
<feature type="domain" description="Pseudouridine synthase I TruA alpha/beta" evidence="6">
    <location>
        <begin position="151"/>
        <end position="246"/>
    </location>
</feature>
<evidence type="ECO:0000313" key="7">
    <source>
        <dbReference type="EMBL" id="GMQ30414.1"/>
    </source>
</evidence>
<evidence type="ECO:0000256" key="4">
    <source>
        <dbReference type="HAMAP-Rule" id="MF_00171"/>
    </source>
</evidence>
<dbReference type="CDD" id="cd02570">
    <property type="entry name" value="PseudoU_synth_EcTruA"/>
    <property type="match status" value="1"/>
</dbReference>
<comment type="caution">
    <text evidence="4">Lacks conserved residue(s) required for the propagation of feature annotation.</text>
</comment>
<dbReference type="PANTHER" id="PTHR11142:SF0">
    <property type="entry name" value="TRNA PSEUDOURIDINE SYNTHASE-LIKE 1"/>
    <property type="match status" value="1"/>
</dbReference>
<evidence type="ECO:0000256" key="2">
    <source>
        <dbReference type="ARBA" id="ARBA00022694"/>
    </source>
</evidence>